<name>A0A6A5ZW76_9PLEO</name>
<dbReference type="Proteomes" id="UP000799770">
    <property type="component" value="Unassembled WGS sequence"/>
</dbReference>
<proteinExistence type="predicted"/>
<dbReference type="SUPFAM" id="SSF56091">
    <property type="entry name" value="DNA ligase/mRNA capping enzyme, catalytic domain"/>
    <property type="match status" value="1"/>
</dbReference>
<sequence length="364" mass="41541">MERSASKEVPRAASPTKETTLYPKITNHIHEVVKTLKYRLGQTVDNPTEVLHLDPIPIVGTVKLHGTHADILVHHDTDKIVLQSRNNVNLLPRADNHDFAKSMTQKTSTILFLRDQYIARWKELNPTMELDTSIPLTIAGEWIGQKIQKGVALAHLSKRLVIISVKINGKWVNDEQYSDIEAPDNQIYNISRASFYRAILYPEDQVRTIADLEPLAEKIAARCPFAESFGVEGEGEGLVWKLVPYIDNSEFWFKTKGGRFKPTFTPAHKKPAGDDSGKREVAVTVAKAWCSEQRMEQGWDYLRERGLPQSMKGIGTYLKWVQNDILIEEKGYIEENKVDEAMLRTETIAIAKPWFFRRMKKGDE</sequence>
<evidence type="ECO:0000313" key="3">
    <source>
        <dbReference type="Proteomes" id="UP000799770"/>
    </source>
</evidence>
<evidence type="ECO:0000259" key="1">
    <source>
        <dbReference type="Pfam" id="PF09414"/>
    </source>
</evidence>
<keyword evidence="3" id="KW-1185">Reference proteome</keyword>
<protein>
    <recommendedName>
        <fullName evidence="1">RNA ligase domain-containing protein</fullName>
    </recommendedName>
</protein>
<feature type="domain" description="RNA ligase" evidence="1">
    <location>
        <begin position="57"/>
        <end position="255"/>
    </location>
</feature>
<dbReference type="InterPro" id="IPR021122">
    <property type="entry name" value="RNA_ligase_dom_REL/Rnl2"/>
</dbReference>
<dbReference type="OrthoDB" id="10005335at2759"/>
<evidence type="ECO:0000313" key="2">
    <source>
        <dbReference type="EMBL" id="KAF2123143.1"/>
    </source>
</evidence>
<reference evidence="2" key="1">
    <citation type="journal article" date="2020" name="Stud. Mycol.">
        <title>101 Dothideomycetes genomes: a test case for predicting lifestyles and emergence of pathogens.</title>
        <authorList>
            <person name="Haridas S."/>
            <person name="Albert R."/>
            <person name="Binder M."/>
            <person name="Bloem J."/>
            <person name="Labutti K."/>
            <person name="Salamov A."/>
            <person name="Andreopoulos B."/>
            <person name="Baker S."/>
            <person name="Barry K."/>
            <person name="Bills G."/>
            <person name="Bluhm B."/>
            <person name="Cannon C."/>
            <person name="Castanera R."/>
            <person name="Culley D."/>
            <person name="Daum C."/>
            <person name="Ezra D."/>
            <person name="Gonzalez J."/>
            <person name="Henrissat B."/>
            <person name="Kuo A."/>
            <person name="Liang C."/>
            <person name="Lipzen A."/>
            <person name="Lutzoni F."/>
            <person name="Magnuson J."/>
            <person name="Mondo S."/>
            <person name="Nolan M."/>
            <person name="Ohm R."/>
            <person name="Pangilinan J."/>
            <person name="Park H.-J."/>
            <person name="Ramirez L."/>
            <person name="Alfaro M."/>
            <person name="Sun H."/>
            <person name="Tritt A."/>
            <person name="Yoshinaga Y."/>
            <person name="Zwiers L.-H."/>
            <person name="Turgeon B."/>
            <person name="Goodwin S."/>
            <person name="Spatafora J."/>
            <person name="Crous P."/>
            <person name="Grigoriev I."/>
        </authorList>
    </citation>
    <scope>NUCLEOTIDE SEQUENCE</scope>
    <source>
        <strain evidence="2">CBS 627.86</strain>
    </source>
</reference>
<accession>A0A6A5ZW76</accession>
<dbReference type="EMBL" id="ML977310">
    <property type="protein sequence ID" value="KAF2123143.1"/>
    <property type="molecule type" value="Genomic_DNA"/>
</dbReference>
<dbReference type="AlphaFoldDB" id="A0A6A5ZW76"/>
<dbReference type="Pfam" id="PF09414">
    <property type="entry name" value="RNA_ligase"/>
    <property type="match status" value="1"/>
</dbReference>
<organism evidence="2 3">
    <name type="scientific">Lophiotrema nucula</name>
    <dbReference type="NCBI Taxonomy" id="690887"/>
    <lineage>
        <taxon>Eukaryota</taxon>
        <taxon>Fungi</taxon>
        <taxon>Dikarya</taxon>
        <taxon>Ascomycota</taxon>
        <taxon>Pezizomycotina</taxon>
        <taxon>Dothideomycetes</taxon>
        <taxon>Pleosporomycetidae</taxon>
        <taxon>Pleosporales</taxon>
        <taxon>Lophiotremataceae</taxon>
        <taxon>Lophiotrema</taxon>
    </lineage>
</organism>
<gene>
    <name evidence="2" type="ORF">BDV96DRAFT_562015</name>
</gene>